<dbReference type="SUPFAM" id="SSF53850">
    <property type="entry name" value="Periplasmic binding protein-like II"/>
    <property type="match status" value="1"/>
</dbReference>
<dbReference type="InterPro" id="IPR005064">
    <property type="entry name" value="BUG"/>
</dbReference>
<organism evidence="3 4">
    <name type="scientific">Candidimonas nitroreducens</name>
    <dbReference type="NCBI Taxonomy" id="683354"/>
    <lineage>
        <taxon>Bacteria</taxon>
        <taxon>Pseudomonadati</taxon>
        <taxon>Pseudomonadota</taxon>
        <taxon>Betaproteobacteria</taxon>
        <taxon>Burkholderiales</taxon>
        <taxon>Alcaligenaceae</taxon>
        <taxon>Candidimonas</taxon>
    </lineage>
</organism>
<accession>A0A225MQY1</accession>
<keyword evidence="4" id="KW-1185">Reference proteome</keyword>
<dbReference type="Pfam" id="PF03401">
    <property type="entry name" value="TctC"/>
    <property type="match status" value="1"/>
</dbReference>
<proteinExistence type="inferred from homology"/>
<comment type="similarity">
    <text evidence="1">Belongs to the UPF0065 (bug) family.</text>
</comment>
<dbReference type="Gene3D" id="3.40.190.150">
    <property type="entry name" value="Bordetella uptake gene, domain 1"/>
    <property type="match status" value="1"/>
</dbReference>
<evidence type="ECO:0000313" key="3">
    <source>
        <dbReference type="EMBL" id="OWT63694.1"/>
    </source>
</evidence>
<name>A0A225MQY1_9BURK</name>
<keyword evidence="2" id="KW-0732">Signal</keyword>
<feature type="signal peptide" evidence="2">
    <location>
        <begin position="1"/>
        <end position="25"/>
    </location>
</feature>
<comment type="caution">
    <text evidence="3">The sequence shown here is derived from an EMBL/GenBank/DDBJ whole genome shotgun (WGS) entry which is preliminary data.</text>
</comment>
<dbReference type="PIRSF" id="PIRSF017082">
    <property type="entry name" value="YflP"/>
    <property type="match status" value="1"/>
</dbReference>
<protein>
    <submittedName>
        <fullName evidence="3">LacI family transcriptional regulator</fullName>
    </submittedName>
</protein>
<gene>
    <name evidence="3" type="ORF">CEY11_05080</name>
</gene>
<evidence type="ECO:0000256" key="2">
    <source>
        <dbReference type="SAM" id="SignalP"/>
    </source>
</evidence>
<dbReference type="RefSeq" id="WP_088602273.1">
    <property type="nucleotide sequence ID" value="NZ_NJIH01000003.1"/>
</dbReference>
<dbReference type="EMBL" id="NJIH01000003">
    <property type="protein sequence ID" value="OWT63694.1"/>
    <property type="molecule type" value="Genomic_DNA"/>
</dbReference>
<evidence type="ECO:0000256" key="1">
    <source>
        <dbReference type="ARBA" id="ARBA00006987"/>
    </source>
</evidence>
<dbReference type="InterPro" id="IPR042100">
    <property type="entry name" value="Bug_dom1"/>
</dbReference>
<sequence length="324" mass="34281">MKKFSLVKTGAVALAACALSAGATAASWPERPITMVVPFTPGGTTDMVARPLAQLLGDELGKSVIVDNRAGAGGTLGAGYAARAKPDGYTIFMSTIAHTIAPAIYKHLPYNFEKDFEPITVVASVPNILLVNKKLPVNSVQQLIDYAKKNPGKVNFGSAGIGSTEDMAGEMFKSMTKTDLVHVPYKGGAPMMTDLISGQIQMAIETSGSAAAQIKAGTVHPLAVSTLKRSKFFPDLPTIAESGVPGYDFQTWYGILVPAGTPTAVRDKIYEATVKALKDPKLVKVFDTLGADPGGMKPAEFKTFIADQTKKWGEIAKAVDMQKN</sequence>
<reference evidence="4" key="1">
    <citation type="submission" date="2017-06" db="EMBL/GenBank/DDBJ databases">
        <title>Herbaspirillum phytohormonus sp. nov., isolated from the root nodule of Robinia pseudoacacia in lead-zinc mine.</title>
        <authorList>
            <person name="Fan M."/>
            <person name="Lin Y."/>
        </authorList>
    </citation>
    <scope>NUCLEOTIDE SEQUENCE [LARGE SCALE GENOMIC DNA]</scope>
    <source>
        <strain evidence="4">SC-089</strain>
    </source>
</reference>
<dbReference type="Proteomes" id="UP000214603">
    <property type="component" value="Unassembled WGS sequence"/>
</dbReference>
<feature type="chain" id="PRO_5013347736" evidence="2">
    <location>
        <begin position="26"/>
        <end position="324"/>
    </location>
</feature>
<dbReference type="OrthoDB" id="8678477at2"/>
<evidence type="ECO:0000313" key="4">
    <source>
        <dbReference type="Proteomes" id="UP000214603"/>
    </source>
</evidence>
<dbReference type="Gene3D" id="3.40.190.10">
    <property type="entry name" value="Periplasmic binding protein-like II"/>
    <property type="match status" value="1"/>
</dbReference>
<dbReference type="CDD" id="cd13578">
    <property type="entry name" value="PBP2_Bug27"/>
    <property type="match status" value="1"/>
</dbReference>
<dbReference type="PANTHER" id="PTHR42928">
    <property type="entry name" value="TRICARBOXYLATE-BINDING PROTEIN"/>
    <property type="match status" value="1"/>
</dbReference>
<dbReference type="PANTHER" id="PTHR42928:SF5">
    <property type="entry name" value="BLR1237 PROTEIN"/>
    <property type="match status" value="1"/>
</dbReference>
<dbReference type="AlphaFoldDB" id="A0A225MQY1"/>